<name>A0A9N8D8I3_9STRA</name>
<dbReference type="Proteomes" id="UP001153069">
    <property type="component" value="Unassembled WGS sequence"/>
</dbReference>
<evidence type="ECO:0000313" key="3">
    <source>
        <dbReference type="EMBL" id="CAB9498307.1"/>
    </source>
</evidence>
<dbReference type="EMBL" id="CAICTM010000035">
    <property type="protein sequence ID" value="CAB9498307.1"/>
    <property type="molecule type" value="Genomic_DNA"/>
</dbReference>
<gene>
    <name evidence="3" type="ORF">SEMRO_35_G022400.1</name>
</gene>
<dbReference type="AlphaFoldDB" id="A0A9N8D8I3"/>
<accession>A0A9N8D8I3</accession>
<feature type="compositionally biased region" description="Acidic residues" evidence="1">
    <location>
        <begin position="436"/>
        <end position="452"/>
    </location>
</feature>
<reference evidence="3" key="1">
    <citation type="submission" date="2020-06" db="EMBL/GenBank/DDBJ databases">
        <authorList>
            <consortium name="Plant Systems Biology data submission"/>
        </authorList>
    </citation>
    <scope>NUCLEOTIDE SEQUENCE</scope>
    <source>
        <strain evidence="3">D6</strain>
    </source>
</reference>
<protein>
    <recommendedName>
        <fullName evidence="2">JmjC domain-containing protein</fullName>
    </recommendedName>
</protein>
<organism evidence="3 4">
    <name type="scientific">Seminavis robusta</name>
    <dbReference type="NCBI Taxonomy" id="568900"/>
    <lineage>
        <taxon>Eukaryota</taxon>
        <taxon>Sar</taxon>
        <taxon>Stramenopiles</taxon>
        <taxon>Ochrophyta</taxon>
        <taxon>Bacillariophyta</taxon>
        <taxon>Bacillariophyceae</taxon>
        <taxon>Bacillariophycidae</taxon>
        <taxon>Naviculales</taxon>
        <taxon>Naviculaceae</taxon>
        <taxon>Seminavis</taxon>
    </lineage>
</organism>
<feature type="region of interest" description="Disordered" evidence="1">
    <location>
        <begin position="1"/>
        <end position="38"/>
    </location>
</feature>
<dbReference type="OrthoDB" id="47172at2759"/>
<dbReference type="PANTHER" id="PTHR12461">
    <property type="entry name" value="HYPOXIA-INDUCIBLE FACTOR 1 ALPHA INHIBITOR-RELATED"/>
    <property type="match status" value="1"/>
</dbReference>
<comment type="caution">
    <text evidence="3">The sequence shown here is derived from an EMBL/GenBank/DDBJ whole genome shotgun (WGS) entry which is preliminary data.</text>
</comment>
<dbReference type="Gene3D" id="2.60.120.650">
    <property type="entry name" value="Cupin"/>
    <property type="match status" value="1"/>
</dbReference>
<dbReference type="PROSITE" id="PS51184">
    <property type="entry name" value="JMJC"/>
    <property type="match status" value="1"/>
</dbReference>
<feature type="region of interest" description="Disordered" evidence="1">
    <location>
        <begin position="294"/>
        <end position="317"/>
    </location>
</feature>
<feature type="region of interest" description="Disordered" evidence="1">
    <location>
        <begin position="81"/>
        <end position="103"/>
    </location>
</feature>
<dbReference type="InterPro" id="IPR041667">
    <property type="entry name" value="Cupin_8"/>
</dbReference>
<keyword evidence="4" id="KW-1185">Reference proteome</keyword>
<dbReference type="Pfam" id="PF13621">
    <property type="entry name" value="Cupin_8"/>
    <property type="match status" value="1"/>
</dbReference>
<evidence type="ECO:0000313" key="4">
    <source>
        <dbReference type="Proteomes" id="UP001153069"/>
    </source>
</evidence>
<feature type="compositionally biased region" description="Low complexity" evidence="1">
    <location>
        <begin position="296"/>
        <end position="306"/>
    </location>
</feature>
<dbReference type="SUPFAM" id="SSF51197">
    <property type="entry name" value="Clavaminate synthase-like"/>
    <property type="match status" value="1"/>
</dbReference>
<sequence>MKQAASPLNGGQSTKRPRKKMSDDNIIGESPVHVVQPSHPDFQNPIDTNPNHNNGNNLLSDLLSPMTPKEFMTQHFRQRAVHVKGSTSNNENGRKEKKQKKNRFQPIIEDGMLNLDPLELAKETSSDSIFVWLATHDTQNKESTQDDNNKPYPHPLVHSIEVPDPESANALHQAGHSLYCRAPPPVEQVLVAQLLRDTGLGCGQYDPSGDSMTSLARGEVEMFLTSRSGGVTDWHFDFQENFTLQLSGVKRWTLQRGTVPHPLRACTPHYKATSVVENQLKATQLATQDFCFEPPTTTTANNNNNTSKHGNDTKGHHNAVGPTDTATLHPGDVLYFPAGMWHKIEVLEPGVSINISLMAANYATVTCQALQHYLLQKDEWRQVLVHNHDHKTLNAVDHLKQLLKDLPNIIQDFAQNQGGASAILPPVLLQPPNFQPEDDDKESSEPDDDQEEETKPPAKKAKVDVSAGKGSDDDEDDMEDDAVEAEPDKSEWADVAVEEETDDNIIDACEFEYPAGYTGPCSIDDDDDDDASKETFKLLKQHRLICNPLASLIRMDQINGYFARRLGKESSDQDNLLFVLNMNYAGVESHESAVRVVLRDDADGQFLNQLYQNRKAAAKNDTTKRPQNLVDDKAMKQVVKDCPKLIHCLLYYGYFILVPISAK</sequence>
<dbReference type="InterPro" id="IPR003347">
    <property type="entry name" value="JmjC_dom"/>
</dbReference>
<feature type="domain" description="JmjC" evidence="2">
    <location>
        <begin position="172"/>
        <end position="374"/>
    </location>
</feature>
<dbReference type="PANTHER" id="PTHR12461:SF105">
    <property type="entry name" value="HYPOXIA-INDUCIBLE FACTOR 1-ALPHA INHIBITOR"/>
    <property type="match status" value="1"/>
</dbReference>
<feature type="region of interest" description="Disordered" evidence="1">
    <location>
        <begin position="424"/>
        <end position="495"/>
    </location>
</feature>
<evidence type="ECO:0000256" key="1">
    <source>
        <dbReference type="SAM" id="MobiDB-lite"/>
    </source>
</evidence>
<proteinExistence type="predicted"/>
<evidence type="ECO:0000259" key="2">
    <source>
        <dbReference type="PROSITE" id="PS51184"/>
    </source>
</evidence>
<feature type="compositionally biased region" description="Acidic residues" evidence="1">
    <location>
        <begin position="472"/>
        <end position="485"/>
    </location>
</feature>